<dbReference type="RefSeq" id="WP_121051843.1">
    <property type="nucleotide sequence ID" value="NZ_AP018711.1"/>
</dbReference>
<dbReference type="EMBL" id="RBWX01000009">
    <property type="protein sequence ID" value="RKS87976.1"/>
    <property type="molecule type" value="Genomic_DNA"/>
</dbReference>
<proteinExistence type="predicted"/>
<protein>
    <submittedName>
        <fullName evidence="7">MAPEG superfamily protein</fullName>
    </submittedName>
    <submittedName>
        <fullName evidence="6">Membrane protein</fullName>
    </submittedName>
</protein>
<comment type="subcellular location">
    <subcellularLocation>
        <location evidence="1">Membrane</location>
    </subcellularLocation>
</comment>
<evidence type="ECO:0000256" key="2">
    <source>
        <dbReference type="ARBA" id="ARBA00022692"/>
    </source>
</evidence>
<dbReference type="EMBL" id="AP018711">
    <property type="protein sequence ID" value="BBE35787.1"/>
    <property type="molecule type" value="Genomic_DNA"/>
</dbReference>
<evidence type="ECO:0000313" key="6">
    <source>
        <dbReference type="EMBL" id="BBE35787.1"/>
    </source>
</evidence>
<gene>
    <name evidence="7" type="ORF">DFR51_2622</name>
    <name evidence="6" type="ORF">SmB9_34450</name>
</gene>
<dbReference type="PANTHER" id="PTHR35371:SF1">
    <property type="entry name" value="BLR7753 PROTEIN"/>
    <property type="match status" value="1"/>
</dbReference>
<evidence type="ECO:0000256" key="3">
    <source>
        <dbReference type="ARBA" id="ARBA00022989"/>
    </source>
</evidence>
<feature type="transmembrane region" description="Helical" evidence="5">
    <location>
        <begin position="88"/>
        <end position="106"/>
    </location>
</feature>
<dbReference type="Gene3D" id="1.20.120.550">
    <property type="entry name" value="Membrane associated eicosanoid/glutathione metabolism-like domain"/>
    <property type="match status" value="1"/>
</dbReference>
<organism evidence="6 8">
    <name type="scientific">Sphingosinicella microcystinivorans</name>
    <dbReference type="NCBI Taxonomy" id="335406"/>
    <lineage>
        <taxon>Bacteria</taxon>
        <taxon>Pseudomonadati</taxon>
        <taxon>Pseudomonadota</taxon>
        <taxon>Alphaproteobacteria</taxon>
        <taxon>Sphingomonadales</taxon>
        <taxon>Sphingosinicellaceae</taxon>
        <taxon>Sphingosinicella</taxon>
    </lineage>
</organism>
<evidence type="ECO:0000313" key="8">
    <source>
        <dbReference type="Proteomes" id="UP000275727"/>
    </source>
</evidence>
<accession>A0AAD1G2A1</accession>
<dbReference type="AlphaFoldDB" id="A0AAD1G2A1"/>
<reference evidence="6 8" key="1">
    <citation type="submission" date="2018-06" db="EMBL/GenBank/DDBJ databases">
        <title>Complete Genome Sequence of the Microcystin-Degrading Bacterium Sphingosinicella microcystinivorans Strain B-9.</title>
        <authorList>
            <person name="Jin H."/>
            <person name="Nishizawa T."/>
            <person name="Guo Y."/>
            <person name="Nishizawa A."/>
            <person name="Park H."/>
            <person name="Kato H."/>
            <person name="Tsuji K."/>
            <person name="Harada K."/>
        </authorList>
    </citation>
    <scope>NUCLEOTIDE SEQUENCE [LARGE SCALE GENOMIC DNA]</scope>
    <source>
        <strain evidence="6 8">B9</strain>
    </source>
</reference>
<feature type="transmembrane region" description="Helical" evidence="5">
    <location>
        <begin position="56"/>
        <end position="76"/>
    </location>
</feature>
<evidence type="ECO:0000256" key="4">
    <source>
        <dbReference type="ARBA" id="ARBA00023136"/>
    </source>
</evidence>
<dbReference type="InterPro" id="IPR023352">
    <property type="entry name" value="MAPEG-like_dom_sf"/>
</dbReference>
<dbReference type="Proteomes" id="UP000276029">
    <property type="component" value="Unassembled WGS sequence"/>
</dbReference>
<dbReference type="Proteomes" id="UP000275727">
    <property type="component" value="Chromosome"/>
</dbReference>
<dbReference type="InterPro" id="IPR001129">
    <property type="entry name" value="Membr-assoc_MAPEG"/>
</dbReference>
<evidence type="ECO:0000256" key="1">
    <source>
        <dbReference type="ARBA" id="ARBA00004370"/>
    </source>
</evidence>
<sequence>MPIELYLLGAAVVLGLVHILWAVNVKTAQYGIEWNMGARDAEMPPLKPLAGRLARAQANFFETFPLFAAVLLAAVAADRLGWKTELGAHLYFWARLIYLPLYAAGIPKLRTLVWLTSLAGVVLVLSALLMG</sequence>
<dbReference type="KEGG" id="smic:SmB9_34450"/>
<evidence type="ECO:0000256" key="5">
    <source>
        <dbReference type="SAM" id="Phobius"/>
    </source>
</evidence>
<keyword evidence="9" id="KW-1185">Reference proteome</keyword>
<evidence type="ECO:0000313" key="7">
    <source>
        <dbReference type="EMBL" id="RKS87976.1"/>
    </source>
</evidence>
<dbReference type="PANTHER" id="PTHR35371">
    <property type="entry name" value="INNER MEMBRANE PROTEIN"/>
    <property type="match status" value="1"/>
</dbReference>
<feature type="transmembrane region" description="Helical" evidence="5">
    <location>
        <begin position="112"/>
        <end position="130"/>
    </location>
</feature>
<keyword evidence="4 5" id="KW-0472">Membrane</keyword>
<keyword evidence="3 5" id="KW-1133">Transmembrane helix</keyword>
<name>A0AAD1G2A1_SPHMI</name>
<dbReference type="SUPFAM" id="SSF161084">
    <property type="entry name" value="MAPEG domain-like"/>
    <property type="match status" value="1"/>
</dbReference>
<dbReference type="GO" id="GO:0016020">
    <property type="term" value="C:membrane"/>
    <property type="evidence" value="ECO:0007669"/>
    <property type="project" value="UniProtKB-SubCell"/>
</dbReference>
<evidence type="ECO:0000313" key="9">
    <source>
        <dbReference type="Proteomes" id="UP000276029"/>
    </source>
</evidence>
<reference evidence="7 9" key="2">
    <citation type="submission" date="2018-10" db="EMBL/GenBank/DDBJ databases">
        <title>Genomic Encyclopedia of Type Strains, Phase IV (KMG-IV): sequencing the most valuable type-strain genomes for metagenomic binning, comparative biology and taxonomic classification.</title>
        <authorList>
            <person name="Goeker M."/>
        </authorList>
    </citation>
    <scope>NUCLEOTIDE SEQUENCE [LARGE SCALE GENOMIC DNA]</scope>
    <source>
        <strain evidence="7 9">DSM 19791</strain>
    </source>
</reference>
<keyword evidence="2 5" id="KW-0812">Transmembrane</keyword>
<dbReference type="Pfam" id="PF01124">
    <property type="entry name" value="MAPEG"/>
    <property type="match status" value="1"/>
</dbReference>